<dbReference type="EMBL" id="CP003915">
    <property type="protein sequence ID" value="AHG64646.1"/>
    <property type="molecule type" value="Genomic_DNA"/>
</dbReference>
<dbReference type="OrthoDB" id="8687895at2"/>
<evidence type="ECO:0000313" key="2">
    <source>
        <dbReference type="Proteomes" id="UP000019095"/>
    </source>
</evidence>
<accession>W0PCZ8</accession>
<keyword evidence="2" id="KW-1185">Reference proteome</keyword>
<dbReference type="Proteomes" id="UP000019095">
    <property type="component" value="Chromosome"/>
</dbReference>
<proteinExistence type="predicted"/>
<dbReference type="RefSeq" id="WP_025373291.1">
    <property type="nucleotide sequence ID" value="NZ_CP003915.1"/>
</dbReference>
<gene>
    <name evidence="1" type="ORF">MIM_c25760</name>
</gene>
<organism evidence="1 2">
    <name type="scientific">Advenella mimigardefordensis (strain DSM 17166 / LMG 22922 / DPN7)</name>
    <dbReference type="NCBI Taxonomy" id="1247726"/>
    <lineage>
        <taxon>Bacteria</taxon>
        <taxon>Pseudomonadati</taxon>
        <taxon>Pseudomonadota</taxon>
        <taxon>Betaproteobacteria</taxon>
        <taxon>Burkholderiales</taxon>
        <taxon>Alcaligenaceae</taxon>
    </lineage>
</organism>
<evidence type="ECO:0000313" key="1">
    <source>
        <dbReference type="EMBL" id="AHG64646.1"/>
    </source>
</evidence>
<dbReference type="eggNOG" id="ENOG5033H69">
    <property type="taxonomic scope" value="Bacteria"/>
</dbReference>
<dbReference type="AlphaFoldDB" id="W0PCZ8"/>
<name>W0PCZ8_ADVMD</name>
<dbReference type="PATRIC" id="fig|1247726.3.peg.2830"/>
<reference evidence="1 2" key="1">
    <citation type="journal article" date="2014" name="Microbiology">
        <title>Unravelling the complete genome sequence of Advenella mimigardefordensis strain DPN7T and novel insights in the catabolism of the xenobiotic polythioester precursor 3,3'-dithiodipropionate.</title>
        <authorList>
            <person name="Wubbeler J.H."/>
            <person name="Hiessl S."/>
            <person name="Schuldes J."/>
            <person name="Thurmer A."/>
            <person name="Daniel R."/>
            <person name="Steinbuchel A."/>
        </authorList>
    </citation>
    <scope>NUCLEOTIDE SEQUENCE [LARGE SCALE GENOMIC DNA]</scope>
    <source>
        <strain evidence="2">DSM 17166 / LMG 22922 / DPN7</strain>
    </source>
</reference>
<dbReference type="HOGENOM" id="CLU_184449_1_1_4"/>
<sequence length="73" mass="8144">MTRITLTVLVKETYRDRFSVVVEGCRRQGMAVEREMMALGLFSGNIESDKLTGLHAVEGVAAVEADRPIRPYC</sequence>
<dbReference type="KEGG" id="amim:MIM_c25760"/>
<protein>
    <submittedName>
        <fullName evidence="1">Uncharacterized protein</fullName>
    </submittedName>
</protein>